<dbReference type="PANTHER" id="PTHR43459:SF1">
    <property type="entry name" value="EG:BACN32G11.4 PROTEIN"/>
    <property type="match status" value="1"/>
</dbReference>
<name>A0ABU1V8C7_9BURK</name>
<keyword evidence="2" id="KW-1185">Reference proteome</keyword>
<gene>
    <name evidence="1" type="ORF">J2X09_001451</name>
</gene>
<dbReference type="RefSeq" id="WP_204732406.1">
    <property type="nucleotide sequence ID" value="NZ_JAVDWE010000003.1"/>
</dbReference>
<dbReference type="InterPro" id="IPR001753">
    <property type="entry name" value="Enoyl-CoA_hydra/iso"/>
</dbReference>
<organism evidence="1 2">
    <name type="scientific">Hydrogenophaga laconesensis</name>
    <dbReference type="NCBI Taxonomy" id="1805971"/>
    <lineage>
        <taxon>Bacteria</taxon>
        <taxon>Pseudomonadati</taxon>
        <taxon>Pseudomonadota</taxon>
        <taxon>Betaproteobacteria</taxon>
        <taxon>Burkholderiales</taxon>
        <taxon>Comamonadaceae</taxon>
        <taxon>Hydrogenophaga</taxon>
    </lineage>
</organism>
<proteinExistence type="predicted"/>
<keyword evidence="1" id="KW-0413">Isomerase</keyword>
<dbReference type="Proteomes" id="UP001265550">
    <property type="component" value="Unassembled WGS sequence"/>
</dbReference>
<evidence type="ECO:0000313" key="2">
    <source>
        <dbReference type="Proteomes" id="UP001265550"/>
    </source>
</evidence>
<dbReference type="GO" id="GO:0016853">
    <property type="term" value="F:isomerase activity"/>
    <property type="evidence" value="ECO:0007669"/>
    <property type="project" value="UniProtKB-KW"/>
</dbReference>
<sequence>MPLIQTLEAGVLELRLNRPQRLNALTLELACDLLAAVQAGISDPSVRVILLSGEGRAFCAGKDRDDPPTSVFVDTLQALAAALVQAPQPVVVAVQGWVVGAGFELTLNGDLTVAARGARFVLPEVQVGLFGTGGVAALLPRLVGLQKAKGLLMLGQEIDATEAERCGLVWQVVDDEELPAHARTLARQLARSSPALLAEIKRLVHGEQLGDFGAALVREAAVHRRLKPD</sequence>
<dbReference type="Pfam" id="PF00378">
    <property type="entry name" value="ECH_1"/>
    <property type="match status" value="1"/>
</dbReference>
<evidence type="ECO:0000313" key="1">
    <source>
        <dbReference type="EMBL" id="MDR7093719.1"/>
    </source>
</evidence>
<accession>A0ABU1V8C7</accession>
<dbReference type="EC" id="5.3.3.18" evidence="1"/>
<dbReference type="EMBL" id="JAVDWE010000003">
    <property type="protein sequence ID" value="MDR7093719.1"/>
    <property type="molecule type" value="Genomic_DNA"/>
</dbReference>
<protein>
    <submittedName>
        <fullName evidence="1">2-(1,2-epoxy-1,2-dihydrophenyl)acetyl-CoA isomerase</fullName>
        <ecNumber evidence="1">5.3.3.18</ecNumber>
    </submittedName>
</protein>
<dbReference type="SUPFAM" id="SSF52096">
    <property type="entry name" value="ClpP/crotonase"/>
    <property type="match status" value="1"/>
</dbReference>
<dbReference type="Gene3D" id="3.90.226.10">
    <property type="entry name" value="2-enoyl-CoA Hydratase, Chain A, domain 1"/>
    <property type="match status" value="1"/>
</dbReference>
<reference evidence="1 2" key="1">
    <citation type="submission" date="2023-07" db="EMBL/GenBank/DDBJ databases">
        <title>Sorghum-associated microbial communities from plants grown in Nebraska, USA.</title>
        <authorList>
            <person name="Schachtman D."/>
        </authorList>
    </citation>
    <scope>NUCLEOTIDE SEQUENCE [LARGE SCALE GENOMIC DNA]</scope>
    <source>
        <strain evidence="1 2">BE240</strain>
    </source>
</reference>
<dbReference type="InterPro" id="IPR029045">
    <property type="entry name" value="ClpP/crotonase-like_dom_sf"/>
</dbReference>
<comment type="caution">
    <text evidence="1">The sequence shown here is derived from an EMBL/GenBank/DDBJ whole genome shotgun (WGS) entry which is preliminary data.</text>
</comment>
<dbReference type="PANTHER" id="PTHR43459">
    <property type="entry name" value="ENOYL-COA HYDRATASE"/>
    <property type="match status" value="1"/>
</dbReference>
<dbReference type="CDD" id="cd06558">
    <property type="entry name" value="crotonase-like"/>
    <property type="match status" value="1"/>
</dbReference>